<comment type="catalytic activity">
    <reaction evidence="14">
        <text>a CDP-1,2-diacyl-sn-glycerol + sn-glycerol 3-phosphate = a 1,2-diacyl-sn-glycero-3-phospho-(1'-sn-glycero-3'-phosphate) + CMP + H(+)</text>
        <dbReference type="Rhea" id="RHEA:12593"/>
        <dbReference type="ChEBI" id="CHEBI:15378"/>
        <dbReference type="ChEBI" id="CHEBI:57597"/>
        <dbReference type="ChEBI" id="CHEBI:58332"/>
        <dbReference type="ChEBI" id="CHEBI:60110"/>
        <dbReference type="ChEBI" id="CHEBI:60377"/>
        <dbReference type="EC" id="2.7.8.5"/>
    </reaction>
</comment>
<keyword evidence="10" id="KW-0443">Lipid metabolism</keyword>
<proteinExistence type="inferred from homology"/>
<evidence type="ECO:0000256" key="14">
    <source>
        <dbReference type="ARBA" id="ARBA00048586"/>
    </source>
</evidence>
<name>A0A840VCQ8_9BACT</name>
<dbReference type="InterPro" id="IPR050324">
    <property type="entry name" value="CDP-alcohol_PTase-I"/>
</dbReference>
<dbReference type="InterPro" id="IPR048254">
    <property type="entry name" value="CDP_ALCOHOL_P_TRANSF_CS"/>
</dbReference>
<comment type="caution">
    <text evidence="18">The sequence shown here is derived from an EMBL/GenBank/DDBJ whole genome shotgun (WGS) entry which is preliminary data.</text>
</comment>
<dbReference type="PIRSF" id="PIRSF000847">
    <property type="entry name" value="Phos_ph_gly_syn"/>
    <property type="match status" value="1"/>
</dbReference>
<evidence type="ECO:0000256" key="5">
    <source>
        <dbReference type="ARBA" id="ARBA00014944"/>
    </source>
</evidence>
<comment type="pathway">
    <text evidence="2">Phospholipid metabolism; phosphatidylglycerol biosynthesis; phosphatidylglycerol from CDP-diacylglycerol: step 1/2.</text>
</comment>
<dbReference type="GO" id="GO:0016020">
    <property type="term" value="C:membrane"/>
    <property type="evidence" value="ECO:0007669"/>
    <property type="project" value="UniProtKB-SubCell"/>
</dbReference>
<keyword evidence="6" id="KW-0444">Lipid biosynthesis</keyword>
<dbReference type="EC" id="2.7.8.5" evidence="4 15"/>
<comment type="similarity">
    <text evidence="3 16">Belongs to the CDP-alcohol phosphatidyltransferase class-I family.</text>
</comment>
<organism evidence="18 19">
    <name type="scientific">Haloferula luteola</name>
    <dbReference type="NCBI Taxonomy" id="595692"/>
    <lineage>
        <taxon>Bacteria</taxon>
        <taxon>Pseudomonadati</taxon>
        <taxon>Verrucomicrobiota</taxon>
        <taxon>Verrucomicrobiia</taxon>
        <taxon>Verrucomicrobiales</taxon>
        <taxon>Verrucomicrobiaceae</taxon>
        <taxon>Haloferula</taxon>
    </lineage>
</organism>
<evidence type="ECO:0000256" key="15">
    <source>
        <dbReference type="NCBIfam" id="TIGR00560"/>
    </source>
</evidence>
<evidence type="ECO:0000256" key="9">
    <source>
        <dbReference type="ARBA" id="ARBA00022989"/>
    </source>
</evidence>
<dbReference type="PANTHER" id="PTHR14269:SF11">
    <property type="entry name" value="CDP-DIACYLGLYCEROL--GLYCEROL-3-PHOSPHATE 3-PHOSPHATIDYLTRANSFERASE"/>
    <property type="match status" value="1"/>
</dbReference>
<evidence type="ECO:0000256" key="16">
    <source>
        <dbReference type="RuleBase" id="RU003750"/>
    </source>
</evidence>
<keyword evidence="13" id="KW-1208">Phospholipid metabolism</keyword>
<keyword evidence="7 16" id="KW-0808">Transferase</keyword>
<dbReference type="Pfam" id="PF01066">
    <property type="entry name" value="CDP-OH_P_transf"/>
    <property type="match status" value="1"/>
</dbReference>
<dbReference type="GO" id="GO:0046474">
    <property type="term" value="P:glycerophospholipid biosynthetic process"/>
    <property type="evidence" value="ECO:0007669"/>
    <property type="project" value="TreeGrafter"/>
</dbReference>
<evidence type="ECO:0000256" key="11">
    <source>
        <dbReference type="ARBA" id="ARBA00023136"/>
    </source>
</evidence>
<evidence type="ECO:0000313" key="18">
    <source>
        <dbReference type="EMBL" id="MBB5352428.1"/>
    </source>
</evidence>
<dbReference type="InterPro" id="IPR000462">
    <property type="entry name" value="CDP-OH_P_trans"/>
</dbReference>
<evidence type="ECO:0000256" key="13">
    <source>
        <dbReference type="ARBA" id="ARBA00023264"/>
    </source>
</evidence>
<reference evidence="18 19" key="1">
    <citation type="submission" date="2020-08" db="EMBL/GenBank/DDBJ databases">
        <title>Genomic Encyclopedia of Type Strains, Phase IV (KMG-IV): sequencing the most valuable type-strain genomes for metagenomic binning, comparative biology and taxonomic classification.</title>
        <authorList>
            <person name="Goeker M."/>
        </authorList>
    </citation>
    <scope>NUCLEOTIDE SEQUENCE [LARGE SCALE GENOMIC DNA]</scope>
    <source>
        <strain evidence="18 19">YC6886</strain>
    </source>
</reference>
<dbReference type="InterPro" id="IPR004570">
    <property type="entry name" value="Phosphatidylglycerol_P_synth"/>
</dbReference>
<keyword evidence="11 17" id="KW-0472">Membrane</keyword>
<feature type="transmembrane region" description="Helical" evidence="17">
    <location>
        <begin position="21"/>
        <end position="40"/>
    </location>
</feature>
<accession>A0A840VCQ8</accession>
<evidence type="ECO:0000313" key="19">
    <source>
        <dbReference type="Proteomes" id="UP000557717"/>
    </source>
</evidence>
<evidence type="ECO:0000256" key="6">
    <source>
        <dbReference type="ARBA" id="ARBA00022516"/>
    </source>
</evidence>
<keyword evidence="8 17" id="KW-0812">Transmembrane</keyword>
<dbReference type="PROSITE" id="PS00379">
    <property type="entry name" value="CDP_ALCOHOL_P_TRANSF"/>
    <property type="match status" value="1"/>
</dbReference>
<evidence type="ECO:0000256" key="17">
    <source>
        <dbReference type="SAM" id="Phobius"/>
    </source>
</evidence>
<evidence type="ECO:0000256" key="3">
    <source>
        <dbReference type="ARBA" id="ARBA00010441"/>
    </source>
</evidence>
<keyword evidence="9 17" id="KW-1133">Transmembrane helix</keyword>
<evidence type="ECO:0000256" key="12">
    <source>
        <dbReference type="ARBA" id="ARBA00023209"/>
    </source>
</evidence>
<keyword evidence="19" id="KW-1185">Reference proteome</keyword>
<dbReference type="GO" id="GO:0008444">
    <property type="term" value="F:CDP-diacylglycerol-glycerol-3-phosphate 3-phosphatidyltransferase activity"/>
    <property type="evidence" value="ECO:0007669"/>
    <property type="project" value="UniProtKB-UniRule"/>
</dbReference>
<evidence type="ECO:0000256" key="1">
    <source>
        <dbReference type="ARBA" id="ARBA00004141"/>
    </source>
</evidence>
<evidence type="ECO:0000256" key="2">
    <source>
        <dbReference type="ARBA" id="ARBA00005042"/>
    </source>
</evidence>
<keyword evidence="12" id="KW-0594">Phospholipid biosynthesis</keyword>
<gene>
    <name evidence="18" type="ORF">HNR46_002673</name>
</gene>
<evidence type="ECO:0000256" key="8">
    <source>
        <dbReference type="ARBA" id="ARBA00022692"/>
    </source>
</evidence>
<evidence type="ECO:0000256" key="4">
    <source>
        <dbReference type="ARBA" id="ARBA00013170"/>
    </source>
</evidence>
<feature type="transmembrane region" description="Helical" evidence="17">
    <location>
        <begin position="84"/>
        <end position="105"/>
    </location>
</feature>
<evidence type="ECO:0000256" key="10">
    <source>
        <dbReference type="ARBA" id="ARBA00023098"/>
    </source>
</evidence>
<dbReference type="EMBL" id="JACHFD010000012">
    <property type="protein sequence ID" value="MBB5352428.1"/>
    <property type="molecule type" value="Genomic_DNA"/>
</dbReference>
<dbReference type="AlphaFoldDB" id="A0A840VCQ8"/>
<protein>
    <recommendedName>
        <fullName evidence="5 15">CDP-diacylglycerol--glycerol-3-phosphate 3-phosphatidyltransferase</fullName>
        <ecNumber evidence="4 15">2.7.8.5</ecNumber>
    </recommendedName>
</protein>
<dbReference type="Gene3D" id="1.20.120.1760">
    <property type="match status" value="1"/>
</dbReference>
<dbReference type="RefSeq" id="WP_184019458.1">
    <property type="nucleotide sequence ID" value="NZ_JACHFD010000012.1"/>
</dbReference>
<feature type="transmembrane region" description="Helical" evidence="17">
    <location>
        <begin position="173"/>
        <end position="194"/>
    </location>
</feature>
<dbReference type="InterPro" id="IPR043130">
    <property type="entry name" value="CDP-OH_PTrfase_TM_dom"/>
</dbReference>
<dbReference type="PANTHER" id="PTHR14269">
    <property type="entry name" value="CDP-DIACYLGLYCEROL--GLYCEROL-3-PHOSPHATE 3-PHOSPHATIDYLTRANSFERASE-RELATED"/>
    <property type="match status" value="1"/>
</dbReference>
<sequence>MLAILIPLHHGAAMTLASKITLARIALVPVFAVYVAKYGLGIAANQPVETQRWIALGIFILASSTDGLDGWIARRFNQKSKFGAFIDPLADKFLLITAIVFLSAFPWDHDDWRIPIWFAWLVVLRDTLIVIGIILVKRQAHLVHYQPHWTGKMCTVTQMVAIGWVMLKVKILPPVYPCAIAAFFTLWSGQRYFLEARRQILASSEI</sequence>
<dbReference type="NCBIfam" id="TIGR00560">
    <property type="entry name" value="pgsA"/>
    <property type="match status" value="1"/>
</dbReference>
<dbReference type="Proteomes" id="UP000557717">
    <property type="component" value="Unassembled WGS sequence"/>
</dbReference>
<feature type="transmembrane region" description="Helical" evidence="17">
    <location>
        <begin position="117"/>
        <end position="137"/>
    </location>
</feature>
<comment type="subcellular location">
    <subcellularLocation>
        <location evidence="1">Membrane</location>
        <topology evidence="1">Multi-pass membrane protein</topology>
    </subcellularLocation>
</comment>
<evidence type="ECO:0000256" key="7">
    <source>
        <dbReference type="ARBA" id="ARBA00022679"/>
    </source>
</evidence>